<dbReference type="GeneID" id="22912334"/>
<name>A0A023B816_GRENI</name>
<accession>A0A023B816</accession>
<dbReference type="EMBL" id="AFNH02000482">
    <property type="protein sequence ID" value="EZG68156.1"/>
    <property type="molecule type" value="Genomic_DNA"/>
</dbReference>
<organism evidence="1 2">
    <name type="scientific">Gregarina niphandrodes</name>
    <name type="common">Septate eugregarine</name>
    <dbReference type="NCBI Taxonomy" id="110365"/>
    <lineage>
        <taxon>Eukaryota</taxon>
        <taxon>Sar</taxon>
        <taxon>Alveolata</taxon>
        <taxon>Apicomplexa</taxon>
        <taxon>Conoidasida</taxon>
        <taxon>Gregarinasina</taxon>
        <taxon>Eugregarinorida</taxon>
        <taxon>Gregarinidae</taxon>
        <taxon>Gregarina</taxon>
    </lineage>
</organism>
<reference evidence="1" key="1">
    <citation type="submission" date="2013-12" db="EMBL/GenBank/DDBJ databases">
        <authorList>
            <person name="Omoto C.K."/>
            <person name="Sibley D."/>
            <person name="Venepally P."/>
            <person name="Hadjithomas M."/>
            <person name="Karamycheva S."/>
            <person name="Brunk B."/>
            <person name="Roos D."/>
            <person name="Caler E."/>
            <person name="Lorenzi H."/>
        </authorList>
    </citation>
    <scope>NUCLEOTIDE SEQUENCE</scope>
</reference>
<comment type="caution">
    <text evidence="1">The sequence shown here is derived from an EMBL/GenBank/DDBJ whole genome shotgun (WGS) entry which is preliminary data.</text>
</comment>
<dbReference type="RefSeq" id="XP_011130050.1">
    <property type="nucleotide sequence ID" value="XM_011131748.1"/>
</dbReference>
<protein>
    <submittedName>
        <fullName evidence="1">Uncharacterized protein</fullName>
    </submittedName>
</protein>
<proteinExistence type="predicted"/>
<dbReference type="VEuPathDB" id="CryptoDB:GNI_063760"/>
<gene>
    <name evidence="1" type="ORF">GNI_063760</name>
</gene>
<sequence>MIMEYFEAQGNKLKPCSMEVDEIVDEIATVGLIPDSDKLLVTQMVIDYLLEEIRPAPNDEFRRVKDAKGKLRRHISDLAAAARYEVLSSGVVPEDISTLGVPFVISRKPQAPSLPLGPLMWAYDILRYDLLHVLPAGYIRSMRRIPSVVELARYAASKLPKPGHQTNPLYCYPHELYNNITEVTDFRSWVDDTIACRLQSRETETRLLCLPTQHDIRNTIKMKWAEHLLRSCWDKAGQSKDGVSKPVFLAMVFSHVCEVMRSE</sequence>
<evidence type="ECO:0000313" key="1">
    <source>
        <dbReference type="EMBL" id="EZG68156.1"/>
    </source>
</evidence>
<dbReference type="Proteomes" id="UP000019763">
    <property type="component" value="Unassembled WGS sequence"/>
</dbReference>
<dbReference type="AlphaFoldDB" id="A0A023B816"/>
<keyword evidence="2" id="KW-1185">Reference proteome</keyword>
<evidence type="ECO:0000313" key="2">
    <source>
        <dbReference type="Proteomes" id="UP000019763"/>
    </source>
</evidence>